<dbReference type="CDD" id="cd02870">
    <property type="entry name" value="PseudoU_synth_RsuA_like"/>
    <property type="match status" value="1"/>
</dbReference>
<dbReference type="GO" id="GO:0003723">
    <property type="term" value="F:RNA binding"/>
    <property type="evidence" value="ECO:0007669"/>
    <property type="project" value="UniProtKB-KW"/>
</dbReference>
<gene>
    <name evidence="5" type="ORF">UABAM_03472</name>
</gene>
<organism evidence="5 6">
    <name type="scientific">Uabimicrobium amorphum</name>
    <dbReference type="NCBI Taxonomy" id="2596890"/>
    <lineage>
        <taxon>Bacteria</taxon>
        <taxon>Pseudomonadati</taxon>
        <taxon>Planctomycetota</taxon>
        <taxon>Candidatus Uabimicrobiia</taxon>
        <taxon>Candidatus Uabimicrobiales</taxon>
        <taxon>Candidatus Uabimicrobiaceae</taxon>
        <taxon>Candidatus Uabimicrobium</taxon>
    </lineage>
</organism>
<dbReference type="Gene3D" id="3.30.70.1560">
    <property type="entry name" value="Alpha-L RNA-binding motif"/>
    <property type="match status" value="1"/>
</dbReference>
<dbReference type="NCBIfam" id="TIGR00093">
    <property type="entry name" value="pseudouridine synthase"/>
    <property type="match status" value="1"/>
</dbReference>
<keyword evidence="6" id="KW-1185">Reference proteome</keyword>
<evidence type="ECO:0000313" key="5">
    <source>
        <dbReference type="EMBL" id="BBM85109.1"/>
    </source>
</evidence>
<dbReference type="Gene3D" id="3.10.290.10">
    <property type="entry name" value="RNA-binding S4 domain"/>
    <property type="match status" value="1"/>
</dbReference>
<dbReference type="InterPro" id="IPR036986">
    <property type="entry name" value="S4_RNA-bd_sf"/>
</dbReference>
<name>A0A5S9INH5_UABAM</name>
<dbReference type="KEGG" id="uam:UABAM_03472"/>
<dbReference type="PROSITE" id="PS50889">
    <property type="entry name" value="S4"/>
    <property type="match status" value="1"/>
</dbReference>
<keyword evidence="2" id="KW-0413">Isomerase</keyword>
<dbReference type="SMART" id="SM00363">
    <property type="entry name" value="S4"/>
    <property type="match status" value="1"/>
</dbReference>
<dbReference type="Proteomes" id="UP000326354">
    <property type="component" value="Chromosome"/>
</dbReference>
<accession>A0A5S9INH5</accession>
<dbReference type="AlphaFoldDB" id="A0A5S9INH5"/>
<keyword evidence="3" id="KW-0694">RNA-binding</keyword>
<evidence type="ECO:0000256" key="2">
    <source>
        <dbReference type="ARBA" id="ARBA00023235"/>
    </source>
</evidence>
<evidence type="ECO:0000313" key="6">
    <source>
        <dbReference type="Proteomes" id="UP000326354"/>
    </source>
</evidence>
<dbReference type="InterPro" id="IPR020103">
    <property type="entry name" value="PsdUridine_synth_cat_dom_sf"/>
</dbReference>
<dbReference type="OrthoDB" id="9807213at2"/>
<dbReference type="SUPFAM" id="SSF55174">
    <property type="entry name" value="Alpha-L RNA-binding motif"/>
    <property type="match status" value="1"/>
</dbReference>
<proteinExistence type="inferred from homology"/>
<evidence type="ECO:0000256" key="3">
    <source>
        <dbReference type="PROSITE-ProRule" id="PRU00182"/>
    </source>
</evidence>
<dbReference type="CDD" id="cd00165">
    <property type="entry name" value="S4"/>
    <property type="match status" value="1"/>
</dbReference>
<feature type="domain" description="RNA-binding S4" evidence="4">
    <location>
        <begin position="2"/>
        <end position="71"/>
    </location>
</feature>
<evidence type="ECO:0000256" key="1">
    <source>
        <dbReference type="ARBA" id="ARBA00008348"/>
    </source>
</evidence>
<dbReference type="FunFam" id="3.10.290.10:FF:000003">
    <property type="entry name" value="Pseudouridine synthase"/>
    <property type="match status" value="1"/>
</dbReference>
<dbReference type="GO" id="GO:0120159">
    <property type="term" value="F:rRNA pseudouridine synthase activity"/>
    <property type="evidence" value="ECO:0007669"/>
    <property type="project" value="UniProtKB-ARBA"/>
</dbReference>
<dbReference type="PANTHER" id="PTHR47683">
    <property type="entry name" value="PSEUDOURIDINE SYNTHASE FAMILY PROTEIN-RELATED"/>
    <property type="match status" value="1"/>
</dbReference>
<protein>
    <submittedName>
        <fullName evidence="5">Pseudouridine synthase</fullName>
    </submittedName>
</protein>
<evidence type="ECO:0000259" key="4">
    <source>
        <dbReference type="SMART" id="SM00363"/>
    </source>
</evidence>
<dbReference type="Pfam" id="PF00849">
    <property type="entry name" value="PseudoU_synth_2"/>
    <property type="match status" value="1"/>
</dbReference>
<reference evidence="5 6" key="1">
    <citation type="submission" date="2019-08" db="EMBL/GenBank/DDBJ databases">
        <title>Complete genome sequence of Candidatus Uab amorphum.</title>
        <authorList>
            <person name="Shiratori T."/>
            <person name="Suzuki S."/>
            <person name="Kakizawa Y."/>
            <person name="Ishida K."/>
        </authorList>
    </citation>
    <scope>NUCLEOTIDE SEQUENCE [LARGE SCALE GENOMIC DNA]</scope>
    <source>
        <strain evidence="5 6">SRT547</strain>
    </source>
</reference>
<dbReference type="GO" id="GO:0000455">
    <property type="term" value="P:enzyme-directed rRNA pseudouridine synthesis"/>
    <property type="evidence" value="ECO:0007669"/>
    <property type="project" value="UniProtKB-ARBA"/>
</dbReference>
<dbReference type="InterPro" id="IPR000748">
    <property type="entry name" value="PsdUridine_synth_RsuA/RluB/E/F"/>
</dbReference>
<dbReference type="EMBL" id="AP019860">
    <property type="protein sequence ID" value="BBM85109.1"/>
    <property type="molecule type" value="Genomic_DNA"/>
</dbReference>
<dbReference type="InterPro" id="IPR006145">
    <property type="entry name" value="PsdUridine_synth_RsuA/RluA"/>
</dbReference>
<dbReference type="SUPFAM" id="SSF55120">
    <property type="entry name" value="Pseudouridine synthase"/>
    <property type="match status" value="1"/>
</dbReference>
<dbReference type="InterPro" id="IPR002942">
    <property type="entry name" value="S4_RNA-bd"/>
</dbReference>
<dbReference type="Gene3D" id="3.30.70.580">
    <property type="entry name" value="Pseudouridine synthase I, catalytic domain, N-terminal subdomain"/>
    <property type="match status" value="1"/>
</dbReference>
<comment type="similarity">
    <text evidence="1">Belongs to the pseudouridine synthase RsuA family.</text>
</comment>
<dbReference type="InterPro" id="IPR020094">
    <property type="entry name" value="TruA/RsuA/RluB/E/F_N"/>
</dbReference>
<dbReference type="InterPro" id="IPR042092">
    <property type="entry name" value="PsdUridine_s_RsuA/RluB/E/F_cat"/>
</dbReference>
<sequence length="234" mass="26686">MERLQKILATAGLGSRRACEQLILQGRVTVDGKTITELGTKVNTDTQKIVCDGETVKVPEKVYYMFNKPRNVLSTNEDHQKTIMDFFKSLSFKVFPVGRLDKDSEGMILVTNDGAFAQKVLHPKYGIRKIYVAQVKGRVTAKTIAEISKGVWFKEGKMRVSRAKIIEARDKYSILEIELREGRNREVRRIMARVGHEVKRLIRVKIGKLELGDLDTGKYRTIDDKEIKKIFANA</sequence>
<dbReference type="PANTHER" id="PTHR47683:SF2">
    <property type="entry name" value="RNA-BINDING S4 DOMAIN-CONTAINING PROTEIN"/>
    <property type="match status" value="1"/>
</dbReference>
<dbReference type="Pfam" id="PF01479">
    <property type="entry name" value="S4"/>
    <property type="match status" value="1"/>
</dbReference>
<dbReference type="RefSeq" id="WP_151969229.1">
    <property type="nucleotide sequence ID" value="NZ_AP019860.1"/>
</dbReference>
<dbReference type="InterPro" id="IPR050343">
    <property type="entry name" value="RsuA_PseudoU_synthase"/>
</dbReference>